<keyword evidence="9 14" id="KW-0676">Redox-active center</keyword>
<organism evidence="17 18">
    <name type="scientific">Flavobacterium magnum</name>
    <dbReference type="NCBI Taxonomy" id="2162713"/>
    <lineage>
        <taxon>Bacteria</taxon>
        <taxon>Pseudomonadati</taxon>
        <taxon>Bacteroidota</taxon>
        <taxon>Flavobacteriia</taxon>
        <taxon>Flavobacteriales</taxon>
        <taxon>Flavobacteriaceae</taxon>
        <taxon>Flavobacterium</taxon>
    </lineage>
</organism>
<dbReference type="PRINTS" id="PR00368">
    <property type="entry name" value="FADPNR"/>
</dbReference>
<dbReference type="PRINTS" id="PR00411">
    <property type="entry name" value="PNDRDTASEI"/>
</dbReference>
<keyword evidence="7 12" id="KW-0520">NAD</keyword>
<feature type="binding site" evidence="12">
    <location>
        <position position="205"/>
    </location>
    <ligand>
        <name>NAD(+)</name>
        <dbReference type="ChEBI" id="CHEBI:57540"/>
    </ligand>
</feature>
<evidence type="ECO:0000256" key="9">
    <source>
        <dbReference type="ARBA" id="ARBA00023284"/>
    </source>
</evidence>
<proteinExistence type="inferred from homology"/>
<feature type="binding site" evidence="12">
    <location>
        <position position="51"/>
    </location>
    <ligand>
        <name>FAD</name>
        <dbReference type="ChEBI" id="CHEBI:57692"/>
    </ligand>
</feature>
<evidence type="ECO:0000256" key="13">
    <source>
        <dbReference type="PIRSR" id="PIRSR000350-4"/>
    </source>
</evidence>
<evidence type="ECO:0000256" key="1">
    <source>
        <dbReference type="ARBA" id="ARBA00007532"/>
    </source>
</evidence>
<dbReference type="Pfam" id="PF02852">
    <property type="entry name" value="Pyr_redox_dim"/>
    <property type="match status" value="1"/>
</dbReference>
<dbReference type="PANTHER" id="PTHR22912:SF151">
    <property type="entry name" value="DIHYDROLIPOYL DEHYDROGENASE, MITOCHONDRIAL"/>
    <property type="match status" value="1"/>
</dbReference>
<evidence type="ECO:0000259" key="16">
    <source>
        <dbReference type="Pfam" id="PF07992"/>
    </source>
</evidence>
<dbReference type="OrthoDB" id="9800167at2"/>
<keyword evidence="18" id="KW-1185">Reference proteome</keyword>
<comment type="similarity">
    <text evidence="1 14">Belongs to the class-I pyridine nucleotide-disulfide oxidoreductase family.</text>
</comment>
<comment type="miscellaneous">
    <text evidence="14">The active site is a redox-active disulfide bond.</text>
</comment>
<dbReference type="InterPro" id="IPR012999">
    <property type="entry name" value="Pyr_OxRdtase_I_AS"/>
</dbReference>
<dbReference type="Gene3D" id="3.50.50.60">
    <property type="entry name" value="FAD/NAD(P)-binding domain"/>
    <property type="match status" value="2"/>
</dbReference>
<dbReference type="InterPro" id="IPR036188">
    <property type="entry name" value="FAD/NAD-bd_sf"/>
</dbReference>
<keyword evidence="8" id="KW-1015">Disulfide bond</keyword>
<evidence type="ECO:0000256" key="8">
    <source>
        <dbReference type="ARBA" id="ARBA00023157"/>
    </source>
</evidence>
<dbReference type="Gene3D" id="3.30.390.30">
    <property type="match status" value="1"/>
</dbReference>
<reference evidence="17 18" key="1">
    <citation type="submission" date="2018-04" db="EMBL/GenBank/DDBJ databases">
        <title>Genome sequencing of Flavobacterium sp. HYN0048.</title>
        <authorList>
            <person name="Yi H."/>
            <person name="Baek C."/>
        </authorList>
    </citation>
    <scope>NUCLEOTIDE SEQUENCE [LARGE SCALE GENOMIC DNA]</scope>
    <source>
        <strain evidence="17 18">HYN0048</strain>
    </source>
</reference>
<dbReference type="InterPro" id="IPR016156">
    <property type="entry name" value="FAD/NAD-linked_Rdtase_dimer_sf"/>
</dbReference>
<dbReference type="FunFam" id="3.30.390.30:FF:000001">
    <property type="entry name" value="Dihydrolipoyl dehydrogenase"/>
    <property type="match status" value="1"/>
</dbReference>
<evidence type="ECO:0000256" key="5">
    <source>
        <dbReference type="ARBA" id="ARBA00022827"/>
    </source>
</evidence>
<dbReference type="RefSeq" id="WP_108371424.1">
    <property type="nucleotide sequence ID" value="NZ_CP028811.1"/>
</dbReference>
<feature type="domain" description="FAD/NAD(P)-binding" evidence="16">
    <location>
        <begin position="4"/>
        <end position="329"/>
    </location>
</feature>
<dbReference type="PROSITE" id="PS00076">
    <property type="entry name" value="PYRIDINE_REDOX_1"/>
    <property type="match status" value="1"/>
</dbReference>
<sequence>MSSFDVVVIGSGPGGYVAAIRCAQLGFNTAIIEKYSTLGGTCLNVGCIPSKALLDSSHHYHDAKSHFAEHGIEISGEIKFNIDQMIARKGTVVDQNTSGIKYLMDKNKITVFEGVGSFEDATHVKVAKNDGTSTVLEAKYTIIATGSKPASLPFISIDKERIITSTEALKLKEVPKHLIIIGGGVIGLELGQVYLRLGAEVSVVEYLDRIIPGMDGGLSKELTKVLKKQGMKFYTSHKVKSVTRDGANVQVQADNAKGETVTLDGDYALVAVGRRPYTDGLAAEKAGVKVTERGQIEVNDHLQTTVPNIYAIGDVIKGAMLAHKAEEEGVFVAETLAGQKPHIDYNLIPGVVYTWPEVAAVGKTEEQLKEAGISYKTGSFPFKALGRSRASGDTDGFVKILADTKTDEVLGIHMIGARTADLIAEAVTAMEFKASAEDIARMSHAHPTYAEAVKEAALGATDNRSLHI</sequence>
<keyword evidence="5 12" id="KW-0274">FAD</keyword>
<dbReference type="InterPro" id="IPR004099">
    <property type="entry name" value="Pyr_nucl-diS_OxRdtase_dimer"/>
</dbReference>
<name>A0A2S0RFC7_9FLAO</name>
<evidence type="ECO:0000259" key="15">
    <source>
        <dbReference type="Pfam" id="PF02852"/>
    </source>
</evidence>
<evidence type="ECO:0000256" key="14">
    <source>
        <dbReference type="RuleBase" id="RU003692"/>
    </source>
</evidence>
<dbReference type="InterPro" id="IPR006258">
    <property type="entry name" value="Lipoamide_DH"/>
</dbReference>
<dbReference type="GO" id="GO:0050660">
    <property type="term" value="F:flavin adenine dinucleotide binding"/>
    <property type="evidence" value="ECO:0007669"/>
    <property type="project" value="InterPro"/>
</dbReference>
<dbReference type="GO" id="GO:0005737">
    <property type="term" value="C:cytoplasm"/>
    <property type="evidence" value="ECO:0007669"/>
    <property type="project" value="UniProtKB-ARBA"/>
</dbReference>
<evidence type="ECO:0000256" key="7">
    <source>
        <dbReference type="ARBA" id="ARBA00023027"/>
    </source>
</evidence>
<keyword evidence="6 14" id="KW-0560">Oxidoreductase</keyword>
<evidence type="ECO:0000256" key="3">
    <source>
        <dbReference type="ARBA" id="ARBA00016961"/>
    </source>
</evidence>
<dbReference type="SUPFAM" id="SSF51905">
    <property type="entry name" value="FAD/NAD(P)-binding domain"/>
    <property type="match status" value="1"/>
</dbReference>
<dbReference type="PANTHER" id="PTHR22912">
    <property type="entry name" value="DISULFIDE OXIDOREDUCTASE"/>
    <property type="match status" value="1"/>
</dbReference>
<evidence type="ECO:0000256" key="4">
    <source>
        <dbReference type="ARBA" id="ARBA00022630"/>
    </source>
</evidence>
<accession>A0A2S0RFC7</accession>
<feature type="binding site" evidence="12">
    <location>
        <position position="314"/>
    </location>
    <ligand>
        <name>FAD</name>
        <dbReference type="ChEBI" id="CHEBI:57692"/>
    </ligand>
</feature>
<dbReference type="Pfam" id="PF07992">
    <property type="entry name" value="Pyr_redox_2"/>
    <property type="match status" value="1"/>
</dbReference>
<protein>
    <recommendedName>
        <fullName evidence="3 14">Dihydrolipoyl dehydrogenase</fullName>
        <ecNumber evidence="2 14">1.8.1.4</ecNumber>
    </recommendedName>
</protein>
<comment type="cofactor">
    <cofactor evidence="12 14">
        <name>FAD</name>
        <dbReference type="ChEBI" id="CHEBI:57692"/>
    </cofactor>
    <text evidence="12 14">Binds 1 FAD per subunit.</text>
</comment>
<dbReference type="GO" id="GO:0006103">
    <property type="term" value="P:2-oxoglutarate metabolic process"/>
    <property type="evidence" value="ECO:0007669"/>
    <property type="project" value="TreeGrafter"/>
</dbReference>
<evidence type="ECO:0000313" key="17">
    <source>
        <dbReference type="EMBL" id="AWA30463.1"/>
    </source>
</evidence>
<evidence type="ECO:0000256" key="10">
    <source>
        <dbReference type="ARBA" id="ARBA00049187"/>
    </source>
</evidence>
<dbReference type="InterPro" id="IPR001100">
    <property type="entry name" value="Pyr_nuc-diS_OxRdtase"/>
</dbReference>
<dbReference type="InterPro" id="IPR050151">
    <property type="entry name" value="Class-I_Pyr_Nuc-Dis_Oxidored"/>
</dbReference>
<dbReference type="FunFam" id="3.50.50.60:FF:000001">
    <property type="entry name" value="Dihydrolipoyl dehydrogenase, mitochondrial"/>
    <property type="match status" value="1"/>
</dbReference>
<dbReference type="SUPFAM" id="SSF55424">
    <property type="entry name" value="FAD/NAD-linked reductases, dimerisation (C-terminal) domain"/>
    <property type="match status" value="1"/>
</dbReference>
<evidence type="ECO:0000256" key="6">
    <source>
        <dbReference type="ARBA" id="ARBA00023002"/>
    </source>
</evidence>
<feature type="binding site" evidence="12">
    <location>
        <position position="116"/>
    </location>
    <ligand>
        <name>FAD</name>
        <dbReference type="ChEBI" id="CHEBI:57692"/>
    </ligand>
</feature>
<dbReference type="InterPro" id="IPR023753">
    <property type="entry name" value="FAD/NAD-binding_dom"/>
</dbReference>
<dbReference type="GO" id="GO:0004148">
    <property type="term" value="F:dihydrolipoyl dehydrogenase (NADH) activity"/>
    <property type="evidence" value="ECO:0007669"/>
    <property type="project" value="UniProtKB-EC"/>
</dbReference>
<keyword evidence="4 14" id="KW-0285">Flavoprotein</keyword>
<evidence type="ECO:0000313" key="18">
    <source>
        <dbReference type="Proteomes" id="UP000244193"/>
    </source>
</evidence>
<gene>
    <name evidence="17" type="primary">lpdA</name>
    <name evidence="17" type="ORF">HYN48_10395</name>
</gene>
<keyword evidence="12" id="KW-0547">Nucleotide-binding</keyword>
<dbReference type="EMBL" id="CP028811">
    <property type="protein sequence ID" value="AWA30463.1"/>
    <property type="molecule type" value="Genomic_DNA"/>
</dbReference>
<feature type="binding site" evidence="12">
    <location>
        <position position="273"/>
    </location>
    <ligand>
        <name>NAD(+)</name>
        <dbReference type="ChEBI" id="CHEBI:57540"/>
    </ligand>
</feature>
<dbReference type="KEGG" id="fmg:HYN48_10395"/>
<evidence type="ECO:0000256" key="11">
    <source>
        <dbReference type="PIRSR" id="PIRSR000350-2"/>
    </source>
</evidence>
<dbReference type="EC" id="1.8.1.4" evidence="2 14"/>
<feature type="domain" description="Pyridine nucleotide-disulphide oxidoreductase dimerisation" evidence="15">
    <location>
        <begin position="348"/>
        <end position="457"/>
    </location>
</feature>
<dbReference type="Proteomes" id="UP000244193">
    <property type="component" value="Chromosome"/>
</dbReference>
<feature type="active site" description="Proton acceptor" evidence="11">
    <location>
        <position position="446"/>
    </location>
</feature>
<dbReference type="AlphaFoldDB" id="A0A2S0RFC7"/>
<feature type="disulfide bond" description="Redox-active" evidence="13">
    <location>
        <begin position="42"/>
        <end position="47"/>
    </location>
</feature>
<evidence type="ECO:0000256" key="2">
    <source>
        <dbReference type="ARBA" id="ARBA00012608"/>
    </source>
</evidence>
<feature type="binding site" evidence="12">
    <location>
        <begin position="320"/>
        <end position="323"/>
    </location>
    <ligand>
        <name>FAD</name>
        <dbReference type="ChEBI" id="CHEBI:57692"/>
    </ligand>
</feature>
<comment type="catalytic activity">
    <reaction evidence="10 14">
        <text>N(6)-[(R)-dihydrolipoyl]-L-lysyl-[protein] + NAD(+) = N(6)-[(R)-lipoyl]-L-lysyl-[protein] + NADH + H(+)</text>
        <dbReference type="Rhea" id="RHEA:15045"/>
        <dbReference type="Rhea" id="RHEA-COMP:10474"/>
        <dbReference type="Rhea" id="RHEA-COMP:10475"/>
        <dbReference type="ChEBI" id="CHEBI:15378"/>
        <dbReference type="ChEBI" id="CHEBI:57540"/>
        <dbReference type="ChEBI" id="CHEBI:57945"/>
        <dbReference type="ChEBI" id="CHEBI:83099"/>
        <dbReference type="ChEBI" id="CHEBI:83100"/>
        <dbReference type="EC" id="1.8.1.4"/>
    </reaction>
</comment>
<dbReference type="NCBIfam" id="TIGR01350">
    <property type="entry name" value="lipoamide_DH"/>
    <property type="match status" value="1"/>
</dbReference>
<feature type="binding site" evidence="12">
    <location>
        <begin position="182"/>
        <end position="189"/>
    </location>
    <ligand>
        <name>NAD(+)</name>
        <dbReference type="ChEBI" id="CHEBI:57540"/>
    </ligand>
</feature>
<evidence type="ECO:0000256" key="12">
    <source>
        <dbReference type="PIRSR" id="PIRSR000350-3"/>
    </source>
</evidence>
<feature type="binding site" evidence="12">
    <location>
        <begin position="145"/>
        <end position="147"/>
    </location>
    <ligand>
        <name>FAD</name>
        <dbReference type="ChEBI" id="CHEBI:57692"/>
    </ligand>
</feature>
<dbReference type="PIRSF" id="PIRSF000350">
    <property type="entry name" value="Mercury_reductase_MerA"/>
    <property type="match status" value="1"/>
</dbReference>